<protein>
    <submittedName>
        <fullName evidence="2">P1 family peptidase</fullName>
    </submittedName>
</protein>
<evidence type="ECO:0000313" key="2">
    <source>
        <dbReference type="EMBL" id="HIT42136.1"/>
    </source>
</evidence>
<evidence type="ECO:0000313" key="3">
    <source>
        <dbReference type="Proteomes" id="UP000886860"/>
    </source>
</evidence>
<dbReference type="InterPro" id="IPR016117">
    <property type="entry name" value="ArgJ-like_dom_sf"/>
</dbReference>
<dbReference type="Gene3D" id="3.60.70.12">
    <property type="entry name" value="L-amino peptidase D-ALA esterase/amidase"/>
    <property type="match status" value="1"/>
</dbReference>
<dbReference type="GO" id="GO:0004177">
    <property type="term" value="F:aminopeptidase activity"/>
    <property type="evidence" value="ECO:0007669"/>
    <property type="project" value="TreeGrafter"/>
</dbReference>
<reference evidence="2" key="1">
    <citation type="submission" date="2020-10" db="EMBL/GenBank/DDBJ databases">
        <authorList>
            <person name="Gilroy R."/>
        </authorList>
    </citation>
    <scope>NUCLEOTIDE SEQUENCE</scope>
    <source>
        <strain evidence="2">CHK123-3438</strain>
    </source>
</reference>
<evidence type="ECO:0000256" key="1">
    <source>
        <dbReference type="ARBA" id="ARBA00007068"/>
    </source>
</evidence>
<proteinExistence type="inferred from homology"/>
<dbReference type="Pfam" id="PF03576">
    <property type="entry name" value="Peptidase_S58"/>
    <property type="match status" value="1"/>
</dbReference>
<dbReference type="InterPro" id="IPR005321">
    <property type="entry name" value="Peptidase_S58_DmpA"/>
</dbReference>
<sequence>KRDLWSGNTTIGCIITNAKLDKCQCAKAASIAHNGFALSIRPAHSTADGDTIFVMASGQAETSPDAFCAMATQVMARAVCRAALTAAPAYGLKAASDFQK</sequence>
<organism evidence="2 3">
    <name type="scientific">Candidatus Caccovicinus merdipullorum</name>
    <dbReference type="NCBI Taxonomy" id="2840724"/>
    <lineage>
        <taxon>Bacteria</taxon>
        <taxon>Bacillati</taxon>
        <taxon>Bacillota</taxon>
        <taxon>Clostridia</taxon>
        <taxon>Eubacteriales</taxon>
        <taxon>Candidatus Caccovicinus</taxon>
    </lineage>
</organism>
<comment type="caution">
    <text evidence="2">The sequence shown here is derived from an EMBL/GenBank/DDBJ whole genome shotgun (WGS) entry which is preliminary data.</text>
</comment>
<dbReference type="EMBL" id="DVKS01000150">
    <property type="protein sequence ID" value="HIT42136.1"/>
    <property type="molecule type" value="Genomic_DNA"/>
</dbReference>
<name>A0A9D1GJZ0_9FIRM</name>
<dbReference type="PANTHER" id="PTHR36512:SF3">
    <property type="entry name" value="BLR5678 PROTEIN"/>
    <property type="match status" value="1"/>
</dbReference>
<dbReference type="SUPFAM" id="SSF56266">
    <property type="entry name" value="DmpA/ArgJ-like"/>
    <property type="match status" value="1"/>
</dbReference>
<reference evidence="2" key="2">
    <citation type="journal article" date="2021" name="PeerJ">
        <title>Extensive microbial diversity within the chicken gut microbiome revealed by metagenomics and culture.</title>
        <authorList>
            <person name="Gilroy R."/>
            <person name="Ravi A."/>
            <person name="Getino M."/>
            <person name="Pursley I."/>
            <person name="Horton D.L."/>
            <person name="Alikhan N.F."/>
            <person name="Baker D."/>
            <person name="Gharbi K."/>
            <person name="Hall N."/>
            <person name="Watson M."/>
            <person name="Adriaenssens E.M."/>
            <person name="Foster-Nyarko E."/>
            <person name="Jarju S."/>
            <person name="Secka A."/>
            <person name="Antonio M."/>
            <person name="Oren A."/>
            <person name="Chaudhuri R.R."/>
            <person name="La Ragione R."/>
            <person name="Hildebrand F."/>
            <person name="Pallen M.J."/>
        </authorList>
    </citation>
    <scope>NUCLEOTIDE SEQUENCE</scope>
    <source>
        <strain evidence="2">CHK123-3438</strain>
    </source>
</reference>
<dbReference type="Proteomes" id="UP000886860">
    <property type="component" value="Unassembled WGS sequence"/>
</dbReference>
<gene>
    <name evidence="2" type="ORF">IAB60_08600</name>
</gene>
<dbReference type="AlphaFoldDB" id="A0A9D1GJZ0"/>
<comment type="similarity">
    <text evidence="1">Belongs to the peptidase S58 family.</text>
</comment>
<dbReference type="PANTHER" id="PTHR36512">
    <property type="entry name" value="D-AMINOPEPTIDASE"/>
    <property type="match status" value="1"/>
</dbReference>
<accession>A0A9D1GJZ0</accession>
<feature type="non-terminal residue" evidence="2">
    <location>
        <position position="1"/>
    </location>
</feature>